<dbReference type="Proteomes" id="UP000267783">
    <property type="component" value="Segment"/>
</dbReference>
<reference evidence="1 2" key="1">
    <citation type="submission" date="2017-11" db="EMBL/GenBank/DDBJ databases">
        <title>A major lineage of nontailed dsDNA viruses as unrecognized killers of marine bacteria.</title>
        <authorList>
            <person name="Kauffman K.M."/>
            <person name="Hussain F.A."/>
            <person name="Yang J."/>
            <person name="Arevalo P."/>
            <person name="Brown J.M."/>
            <person name="Chang W.K."/>
            <person name="VanInsberghe D."/>
            <person name="Elsherbini J."/>
            <person name="Cutler M.B."/>
            <person name="Kelly L."/>
            <person name="Polz M.F."/>
        </authorList>
    </citation>
    <scope>NUCLEOTIDE SEQUENCE [LARGE SCALE GENOMIC DNA]</scope>
</reference>
<dbReference type="EMBL" id="MG592554">
    <property type="protein sequence ID" value="AUR93648.1"/>
    <property type="molecule type" value="Genomic_DNA"/>
</dbReference>
<gene>
    <name evidence="1" type="ORF">NVP1188A_80</name>
</gene>
<organism evidence="1 2">
    <name type="scientific">Vibrio phage 1.188.A._10N.286.51.A6</name>
    <dbReference type="NCBI Taxonomy" id="1881217"/>
    <lineage>
        <taxon>Viruses</taxon>
        <taxon>Duplodnaviria</taxon>
        <taxon>Heunggongvirae</taxon>
        <taxon>Uroviricota</taxon>
        <taxon>Caudoviricetes</taxon>
        <taxon>Schitoviridae</taxon>
        <taxon>Mukerjeevirus</taxon>
        <taxon>Mukerjeevirus mv51A6</taxon>
    </lineage>
</organism>
<evidence type="ECO:0000313" key="1">
    <source>
        <dbReference type="EMBL" id="AUR93648.1"/>
    </source>
</evidence>
<accession>A0A2I7RJ16</accession>
<protein>
    <submittedName>
        <fullName evidence="1">Uncharacterized protein</fullName>
    </submittedName>
</protein>
<sequence>MPIKTENLGYSEILKKDLEIEYYWSEYTTSTGVKIDALNIKPKHRSLWGHYPDIYMKPHVLFAKTVNVLRKRYRVEGESND</sequence>
<keyword evidence="2" id="KW-1185">Reference proteome</keyword>
<name>A0A2I7RJ16_9CAUD</name>
<proteinExistence type="predicted"/>
<evidence type="ECO:0000313" key="2">
    <source>
        <dbReference type="Proteomes" id="UP000267783"/>
    </source>
</evidence>